<dbReference type="FunFam" id="2.60.40.420:FF:000010">
    <property type="entry name" value="Early nodulin-like protein 1"/>
    <property type="match status" value="1"/>
</dbReference>
<keyword evidence="13" id="KW-1185">Reference proteome</keyword>
<dbReference type="EMBL" id="BAABME010012677">
    <property type="protein sequence ID" value="GAA0185401.1"/>
    <property type="molecule type" value="Genomic_DNA"/>
</dbReference>
<evidence type="ECO:0000313" key="12">
    <source>
        <dbReference type="EMBL" id="GAA0185401.1"/>
    </source>
</evidence>
<feature type="domain" description="Phytocyanin" evidence="11">
    <location>
        <begin position="34"/>
        <end position="136"/>
    </location>
</feature>
<dbReference type="PROSITE" id="PS51485">
    <property type="entry name" value="PHYTOCYANIN"/>
    <property type="match status" value="1"/>
</dbReference>
<evidence type="ECO:0000256" key="1">
    <source>
        <dbReference type="ARBA" id="ARBA00004609"/>
    </source>
</evidence>
<reference evidence="12 13" key="1">
    <citation type="submission" date="2024-01" db="EMBL/GenBank/DDBJ databases">
        <title>The complete chloroplast genome sequence of Lithospermum erythrorhizon: insights into the phylogenetic relationship among Boraginaceae species and the maternal lineages of purple gromwells.</title>
        <authorList>
            <person name="Okada T."/>
            <person name="Watanabe K."/>
        </authorList>
    </citation>
    <scope>NUCLEOTIDE SEQUENCE [LARGE SCALE GENOMIC DNA]</scope>
</reference>
<dbReference type="AlphaFoldDB" id="A0AAV3RZX1"/>
<dbReference type="Pfam" id="PF02298">
    <property type="entry name" value="Cu_bind_like"/>
    <property type="match status" value="1"/>
</dbReference>
<dbReference type="GO" id="GO:0098552">
    <property type="term" value="C:side of membrane"/>
    <property type="evidence" value="ECO:0007669"/>
    <property type="project" value="UniProtKB-KW"/>
</dbReference>
<evidence type="ECO:0000256" key="7">
    <source>
        <dbReference type="ARBA" id="ARBA00023180"/>
    </source>
</evidence>
<dbReference type="Proteomes" id="UP001454036">
    <property type="component" value="Unassembled WGS sequence"/>
</dbReference>
<evidence type="ECO:0000256" key="2">
    <source>
        <dbReference type="ARBA" id="ARBA00022475"/>
    </source>
</evidence>
<evidence type="ECO:0000256" key="9">
    <source>
        <dbReference type="ARBA" id="ARBA00035011"/>
    </source>
</evidence>
<keyword evidence="6" id="KW-1015">Disulfide bond</keyword>
<comment type="similarity">
    <text evidence="9">Belongs to the early nodulin-like (ENODL) family.</text>
</comment>
<dbReference type="CDD" id="cd11019">
    <property type="entry name" value="OsENODL1_like"/>
    <property type="match status" value="1"/>
</dbReference>
<dbReference type="Gene3D" id="2.60.40.420">
    <property type="entry name" value="Cupredoxins - blue copper proteins"/>
    <property type="match status" value="1"/>
</dbReference>
<feature type="region of interest" description="Disordered" evidence="10">
    <location>
        <begin position="139"/>
        <end position="188"/>
    </location>
</feature>
<keyword evidence="3" id="KW-0336">GPI-anchor</keyword>
<comment type="subcellular location">
    <subcellularLocation>
        <location evidence="1">Cell membrane</location>
        <topology evidence="1">Lipid-anchor</topology>
        <topology evidence="1">GPI-anchor</topology>
    </subcellularLocation>
</comment>
<feature type="compositionally biased region" description="Low complexity" evidence="10">
    <location>
        <begin position="175"/>
        <end position="187"/>
    </location>
</feature>
<keyword evidence="8" id="KW-0449">Lipoprotein</keyword>
<organism evidence="12 13">
    <name type="scientific">Lithospermum erythrorhizon</name>
    <name type="common">Purple gromwell</name>
    <name type="synonym">Lithospermum officinale var. erythrorhizon</name>
    <dbReference type="NCBI Taxonomy" id="34254"/>
    <lineage>
        <taxon>Eukaryota</taxon>
        <taxon>Viridiplantae</taxon>
        <taxon>Streptophyta</taxon>
        <taxon>Embryophyta</taxon>
        <taxon>Tracheophyta</taxon>
        <taxon>Spermatophyta</taxon>
        <taxon>Magnoliopsida</taxon>
        <taxon>eudicotyledons</taxon>
        <taxon>Gunneridae</taxon>
        <taxon>Pentapetalae</taxon>
        <taxon>asterids</taxon>
        <taxon>lamiids</taxon>
        <taxon>Boraginales</taxon>
        <taxon>Boraginaceae</taxon>
        <taxon>Boraginoideae</taxon>
        <taxon>Lithospermeae</taxon>
        <taxon>Lithospermum</taxon>
    </lineage>
</organism>
<dbReference type="SUPFAM" id="SSF49503">
    <property type="entry name" value="Cupredoxins"/>
    <property type="match status" value="1"/>
</dbReference>
<dbReference type="InterPro" id="IPR003245">
    <property type="entry name" value="Phytocyanin_dom"/>
</dbReference>
<sequence length="208" mass="22167">MAQNIISSINNDRGLLYAFGILSLLLVIQKGDAFQFMVGGGGKWSVPSDANILNQWAEKNRFQTGDTLLFVYYADKDSVLLVKKEDYDNCNTDSPLKKYTDGHTVFQFNHSGPHYFISGVKEHCQKNEKVHIVVMADRSGKGSNQTVSSPPPAPSAEVPPSSAPGGQEAPPPAPSQESSPPSPSGASLIDMSVVGSIGAFIGSVLLVS</sequence>
<comment type="caution">
    <text evidence="12">The sequence shown here is derived from an EMBL/GenBank/DDBJ whole genome shotgun (WGS) entry which is preliminary data.</text>
</comment>
<dbReference type="GO" id="GO:0005886">
    <property type="term" value="C:plasma membrane"/>
    <property type="evidence" value="ECO:0007669"/>
    <property type="project" value="UniProtKB-SubCell"/>
</dbReference>
<dbReference type="InterPro" id="IPR008972">
    <property type="entry name" value="Cupredoxin"/>
</dbReference>
<protein>
    <recommendedName>
        <fullName evidence="11">Phytocyanin domain-containing protein</fullName>
    </recommendedName>
</protein>
<dbReference type="InterPro" id="IPR041846">
    <property type="entry name" value="ENL_dom"/>
</dbReference>
<dbReference type="PANTHER" id="PTHR33021:SF253">
    <property type="entry name" value="EARLY NODULIN-LIKE PROTEIN 9"/>
    <property type="match status" value="1"/>
</dbReference>
<evidence type="ECO:0000256" key="10">
    <source>
        <dbReference type="SAM" id="MobiDB-lite"/>
    </source>
</evidence>
<evidence type="ECO:0000313" key="13">
    <source>
        <dbReference type="Proteomes" id="UP001454036"/>
    </source>
</evidence>
<accession>A0AAV3RZX1</accession>
<name>A0AAV3RZX1_LITER</name>
<dbReference type="PANTHER" id="PTHR33021">
    <property type="entry name" value="BLUE COPPER PROTEIN"/>
    <property type="match status" value="1"/>
</dbReference>
<gene>
    <name evidence="12" type="ORF">LIER_32689</name>
</gene>
<evidence type="ECO:0000256" key="4">
    <source>
        <dbReference type="ARBA" id="ARBA00022729"/>
    </source>
</evidence>
<evidence type="ECO:0000256" key="8">
    <source>
        <dbReference type="ARBA" id="ARBA00023288"/>
    </source>
</evidence>
<keyword evidence="7" id="KW-0325">Glycoprotein</keyword>
<proteinExistence type="inferred from homology"/>
<dbReference type="InterPro" id="IPR039391">
    <property type="entry name" value="Phytocyanin-like"/>
</dbReference>
<keyword evidence="4" id="KW-0732">Signal</keyword>
<evidence type="ECO:0000256" key="5">
    <source>
        <dbReference type="ARBA" id="ARBA00023136"/>
    </source>
</evidence>
<evidence type="ECO:0000256" key="3">
    <source>
        <dbReference type="ARBA" id="ARBA00022622"/>
    </source>
</evidence>
<keyword evidence="5" id="KW-0472">Membrane</keyword>
<feature type="compositionally biased region" description="Low complexity" evidence="10">
    <location>
        <begin position="155"/>
        <end position="168"/>
    </location>
</feature>
<dbReference type="GO" id="GO:0009055">
    <property type="term" value="F:electron transfer activity"/>
    <property type="evidence" value="ECO:0007669"/>
    <property type="project" value="InterPro"/>
</dbReference>
<evidence type="ECO:0000256" key="6">
    <source>
        <dbReference type="ARBA" id="ARBA00023157"/>
    </source>
</evidence>
<evidence type="ECO:0000259" key="11">
    <source>
        <dbReference type="PROSITE" id="PS51485"/>
    </source>
</evidence>
<keyword evidence="2" id="KW-1003">Cell membrane</keyword>